<organism evidence="3 4">
    <name type="scientific">Blattamonas nauphoetae</name>
    <dbReference type="NCBI Taxonomy" id="2049346"/>
    <lineage>
        <taxon>Eukaryota</taxon>
        <taxon>Metamonada</taxon>
        <taxon>Preaxostyla</taxon>
        <taxon>Oxymonadida</taxon>
        <taxon>Blattamonas</taxon>
    </lineage>
</organism>
<protein>
    <submittedName>
        <fullName evidence="3">Trafficking protein particle complex subunit 11</fullName>
    </submittedName>
</protein>
<comment type="caution">
    <text evidence="3">The sequence shown here is derived from an EMBL/GenBank/DDBJ whole genome shotgun (WGS) entry which is preliminary data.</text>
</comment>
<accession>A0ABQ9X438</accession>
<dbReference type="Proteomes" id="UP001281761">
    <property type="component" value="Unassembled WGS sequence"/>
</dbReference>
<reference evidence="3 4" key="1">
    <citation type="journal article" date="2022" name="bioRxiv">
        <title>Genomics of Preaxostyla Flagellates Illuminates Evolutionary Transitions and the Path Towards Mitochondrial Loss.</title>
        <authorList>
            <person name="Novak L.V.F."/>
            <person name="Treitli S.C."/>
            <person name="Pyrih J."/>
            <person name="Halakuc P."/>
            <person name="Pipaliya S.V."/>
            <person name="Vacek V."/>
            <person name="Brzon O."/>
            <person name="Soukal P."/>
            <person name="Eme L."/>
            <person name="Dacks J.B."/>
            <person name="Karnkowska A."/>
            <person name="Elias M."/>
            <person name="Hampl V."/>
        </authorList>
    </citation>
    <scope>NUCLEOTIDE SEQUENCE [LARGE SCALE GENOMIC DNA]</scope>
    <source>
        <strain evidence="3">NAU3</strain>
        <tissue evidence="3">Gut</tissue>
    </source>
</reference>
<feature type="region of interest" description="Disordered" evidence="1">
    <location>
        <begin position="661"/>
        <end position="706"/>
    </location>
</feature>
<keyword evidence="2" id="KW-0732">Signal</keyword>
<feature type="compositionally biased region" description="Basic and acidic residues" evidence="1">
    <location>
        <begin position="666"/>
        <end position="675"/>
    </location>
</feature>
<feature type="compositionally biased region" description="Low complexity" evidence="1">
    <location>
        <begin position="679"/>
        <end position="692"/>
    </location>
</feature>
<feature type="signal peptide" evidence="2">
    <location>
        <begin position="1"/>
        <end position="26"/>
    </location>
</feature>
<proteinExistence type="predicted"/>
<gene>
    <name evidence="3" type="ORF">BLNAU_18699</name>
</gene>
<feature type="compositionally biased region" description="Polar residues" evidence="1">
    <location>
        <begin position="694"/>
        <end position="706"/>
    </location>
</feature>
<evidence type="ECO:0000313" key="3">
    <source>
        <dbReference type="EMBL" id="KAK2946338.1"/>
    </source>
</evidence>
<evidence type="ECO:0000256" key="2">
    <source>
        <dbReference type="SAM" id="SignalP"/>
    </source>
</evidence>
<name>A0ABQ9X438_9EUKA</name>
<keyword evidence="4" id="KW-1185">Reference proteome</keyword>
<dbReference type="PANTHER" id="PTHR14374:SF0">
    <property type="entry name" value="TRAFFICKING PROTEIN PARTICLE COMPLEX SUBUNIT 11"/>
    <property type="match status" value="1"/>
</dbReference>
<dbReference type="PANTHER" id="PTHR14374">
    <property type="entry name" value="FOIE GRAS"/>
    <property type="match status" value="1"/>
</dbReference>
<feature type="chain" id="PRO_5047010011" evidence="2">
    <location>
        <begin position="27"/>
        <end position="1466"/>
    </location>
</feature>
<evidence type="ECO:0000256" key="1">
    <source>
        <dbReference type="SAM" id="MobiDB-lite"/>
    </source>
</evidence>
<sequence length="1466" mass="164063">MKIQWIVKHTKIVPSVLVFLVDGVESMAESALSTLEQTVTNSINQIKENYSIHISNRSCRIYCVLVQTHPLNDTEKTELVSIMKKACDREFFAVLYPKESNSSKDKLLYSISSAAKVYYNTAEKAYRLLYNQADKLPSPELRVRYTLKRAFYEECVSNYVSAKKLYIQAFNLLQLTNSQPIEYFALSENIQFRILSLTRLTYPPFSPLQPALQSTSFMTSVLELHAIHLKTVAKRYIDPKYNSHYQSFLSRQHLVIADILNESGMFGTTFEEQNWYFFFVSALALIRARTEINSILKKDPFRAAVQGLSEDSTKQILSSFLTPHYVGRQRINPHVIDVAIPDPFKSPENALVFCQLIVEKCSPWSVNIIDRLQQALAFQSSLHSNHQRIRLYLHSLVALEKNKMKQYDSCVIDMGLSHYAHIVDTETIIVRNVEFSDFPSSHQLNLNSATSTHHLFLEDLDAAPIHFPSPDCFEMVPITSKVIPDSDQRWDLVCVDLLIKRKIIAQKANDAKTMFGTSMLLLADNGLFSEQNINTFLKEIVSILSPDNTVNQANTWRNLCFDVPVHYPLFKFSAHFPDEVEAATENVPLFVEIESSVIVPLHFESILLVFSESSLNTLFTEHDFQLGSSETNEKCFVRLVSQNNEKPKKSTKDWKILNQKYTPRLPKSDGEDHSTPAKSVSPPSLTLSPDTTPENESSPPEVLQKTSSLFLQPHRPLDLLFSVNVSSLTGSNYIQLVDVILTFKSPTTNETTSSSLLSETQKSLSLSFRSLLGIQLNSEENASFESLPTLTPSLQSNTEAPASLHPDICLAKWKQRMSAVSPHSRPFLSIIPTPNCLSVRTTLSTPYTNQLVHVLVTVTNDSESEKVLDVQIGLNWVSDGLVDAWSAIHSEWPIKIRQVSAESLKLGDIDPKQNATFSLFLHSHVPVPGDLEISASYSSFSRGKKTTKSIETVDTRIAFIDPIFPSVRIYTPSGFVDPLPYQPHPKMKLVAFSFSDNPLQFPQTEWTPSEFLEFIQKSTESPRLFPSCPSAPIAFAPISSYQTRFRLFTKEDVLLWIGFTPPGDEAIQLHTAHLSFPTNPTRQLDTVLDVSVVKENEDNKQQYELNTTLKPNGWVSFFVRFRAKRPITLSELLRVTTTFTKDSTALPFSLSSTGLSDILALPGSFTFTLPETLFDESPFSFSPLSFEVADPSLSNHLSELTEQTPFRLTTTLTNTTPSPFHICAALSESSSFLTAGPISTIRTIQPKSSITFSFTLIPLAPGHVTLPQLVVIVGYPPHFTPHTTSSQPNPRTIPVSQPFHFPTFCSSSLAHTRPFHVPPSQTSKDLVSPSSSVSSIAPNCQKYARITSLQPLHHSLATATSNGQPLKENDIQALLPSSPISLLYTLVPAQPRTNLGILSTTQSLSFQPDVFTETHPLSPLVNDSPLIIPISQYPHVKSFFNNCPVGFVPAIFTSPLHRTFVLPSSS</sequence>
<dbReference type="EMBL" id="JARBJD010000230">
    <property type="protein sequence ID" value="KAK2946338.1"/>
    <property type="molecule type" value="Genomic_DNA"/>
</dbReference>
<evidence type="ECO:0000313" key="4">
    <source>
        <dbReference type="Proteomes" id="UP001281761"/>
    </source>
</evidence>